<dbReference type="InterPro" id="IPR025966">
    <property type="entry name" value="OppC_N"/>
</dbReference>
<dbReference type="RefSeq" id="WP_307354815.1">
    <property type="nucleotide sequence ID" value="NZ_JAUSWN010000001.1"/>
</dbReference>
<dbReference type="Pfam" id="PF00528">
    <property type="entry name" value="BPD_transp_1"/>
    <property type="match status" value="1"/>
</dbReference>
<keyword evidence="6 7" id="KW-0472">Membrane</keyword>
<evidence type="ECO:0000259" key="8">
    <source>
        <dbReference type="PROSITE" id="PS50928"/>
    </source>
</evidence>
<comment type="similarity">
    <text evidence="7">Belongs to the binding-protein-dependent transport system permease family.</text>
</comment>
<feature type="transmembrane region" description="Helical" evidence="7">
    <location>
        <begin position="172"/>
        <end position="190"/>
    </location>
</feature>
<organism evidence="9 10">
    <name type="scientific">Hathewaya limosa</name>
    <name type="common">Clostridium limosum</name>
    <dbReference type="NCBI Taxonomy" id="1536"/>
    <lineage>
        <taxon>Bacteria</taxon>
        <taxon>Bacillati</taxon>
        <taxon>Bacillota</taxon>
        <taxon>Clostridia</taxon>
        <taxon>Eubacteriales</taxon>
        <taxon>Clostridiaceae</taxon>
        <taxon>Hathewaya</taxon>
    </lineage>
</organism>
<protein>
    <submittedName>
        <fullName evidence="9">Oligopeptide transport system permease protein</fullName>
    </submittedName>
</protein>
<reference evidence="9 10" key="1">
    <citation type="submission" date="2023-07" db="EMBL/GenBank/DDBJ databases">
        <title>Genomic Encyclopedia of Type Strains, Phase IV (KMG-IV): sequencing the most valuable type-strain genomes for metagenomic binning, comparative biology and taxonomic classification.</title>
        <authorList>
            <person name="Goeker M."/>
        </authorList>
    </citation>
    <scope>NUCLEOTIDE SEQUENCE [LARGE SCALE GENOMIC DNA]</scope>
    <source>
        <strain evidence="9 10">DSM 1400</strain>
    </source>
</reference>
<feature type="non-terminal residue" evidence="9">
    <location>
        <position position="259"/>
    </location>
</feature>
<feature type="transmembrane region" description="Helical" evidence="7">
    <location>
        <begin position="47"/>
        <end position="68"/>
    </location>
</feature>
<feature type="transmembrane region" description="Helical" evidence="7">
    <location>
        <begin position="147"/>
        <end position="166"/>
    </location>
</feature>
<feature type="domain" description="ABC transmembrane type-1" evidence="8">
    <location>
        <begin position="108"/>
        <end position="259"/>
    </location>
</feature>
<dbReference type="InterPro" id="IPR035906">
    <property type="entry name" value="MetI-like_sf"/>
</dbReference>
<keyword evidence="5 7" id="KW-1133">Transmembrane helix</keyword>
<evidence type="ECO:0000256" key="5">
    <source>
        <dbReference type="ARBA" id="ARBA00022989"/>
    </source>
</evidence>
<dbReference type="PANTHER" id="PTHR43386:SF22">
    <property type="entry name" value="OLIGOPEPTIDE TRANSPORT SYSTEM PERMEASE PROTEIN OPPC"/>
    <property type="match status" value="1"/>
</dbReference>
<evidence type="ECO:0000313" key="9">
    <source>
        <dbReference type="EMBL" id="MDQ0478565.1"/>
    </source>
</evidence>
<dbReference type="Pfam" id="PF12911">
    <property type="entry name" value="OppC_N"/>
    <property type="match status" value="1"/>
</dbReference>
<dbReference type="InterPro" id="IPR050366">
    <property type="entry name" value="BP-dependent_transpt_permease"/>
</dbReference>
<gene>
    <name evidence="9" type="ORF">QOZ93_000266</name>
</gene>
<dbReference type="Proteomes" id="UP001224418">
    <property type="component" value="Unassembled WGS sequence"/>
</dbReference>
<evidence type="ECO:0000256" key="3">
    <source>
        <dbReference type="ARBA" id="ARBA00022475"/>
    </source>
</evidence>
<comment type="subcellular location">
    <subcellularLocation>
        <location evidence="1 7">Cell membrane</location>
        <topology evidence="1 7">Multi-pass membrane protein</topology>
    </subcellularLocation>
</comment>
<dbReference type="CDD" id="cd06261">
    <property type="entry name" value="TM_PBP2"/>
    <property type="match status" value="1"/>
</dbReference>
<feature type="transmembrane region" description="Helical" evidence="7">
    <location>
        <begin position="110"/>
        <end position="135"/>
    </location>
</feature>
<dbReference type="InterPro" id="IPR000515">
    <property type="entry name" value="MetI-like"/>
</dbReference>
<keyword evidence="2 7" id="KW-0813">Transport</keyword>
<accession>A0ABU0JNA9</accession>
<evidence type="ECO:0000256" key="1">
    <source>
        <dbReference type="ARBA" id="ARBA00004651"/>
    </source>
</evidence>
<name>A0ABU0JNA9_HATLI</name>
<sequence length="259" mass="28396">MDQVKNELLSKEKFKFIGNEDKNSEQILRPSISYWKDAWRRLKENKVAMLAIVILAAITFMTIFGPAISGQRFSEVHNDMTNLPPSAEHWFGTDKLGRDLFARVWIGGRVSILLGIIGAIIDCIVGSIYGGVSGYFGGVVDDIMMRILEILLSIPYLVVVILISLIFGKGMFALILAMTITGWCGMARLVRGQILQIKEQEYVLAAAALGSSASRVIGKHLLPNTLGVIIVSITFDIPGFIFGEAFLSFIGLGIQSPNT</sequence>
<feature type="transmembrane region" description="Helical" evidence="7">
    <location>
        <begin position="228"/>
        <end position="254"/>
    </location>
</feature>
<evidence type="ECO:0000256" key="7">
    <source>
        <dbReference type="RuleBase" id="RU363032"/>
    </source>
</evidence>
<evidence type="ECO:0000256" key="6">
    <source>
        <dbReference type="ARBA" id="ARBA00023136"/>
    </source>
</evidence>
<comment type="caution">
    <text evidence="9">The sequence shown here is derived from an EMBL/GenBank/DDBJ whole genome shotgun (WGS) entry which is preliminary data.</text>
</comment>
<dbReference type="SUPFAM" id="SSF161098">
    <property type="entry name" value="MetI-like"/>
    <property type="match status" value="1"/>
</dbReference>
<evidence type="ECO:0000256" key="2">
    <source>
        <dbReference type="ARBA" id="ARBA00022448"/>
    </source>
</evidence>
<dbReference type="PANTHER" id="PTHR43386">
    <property type="entry name" value="OLIGOPEPTIDE TRANSPORT SYSTEM PERMEASE PROTEIN APPC"/>
    <property type="match status" value="1"/>
</dbReference>
<evidence type="ECO:0000256" key="4">
    <source>
        <dbReference type="ARBA" id="ARBA00022692"/>
    </source>
</evidence>
<dbReference type="PROSITE" id="PS50928">
    <property type="entry name" value="ABC_TM1"/>
    <property type="match status" value="1"/>
</dbReference>
<dbReference type="Gene3D" id="1.10.3720.10">
    <property type="entry name" value="MetI-like"/>
    <property type="match status" value="1"/>
</dbReference>
<keyword evidence="3" id="KW-1003">Cell membrane</keyword>
<evidence type="ECO:0000313" key="10">
    <source>
        <dbReference type="Proteomes" id="UP001224418"/>
    </source>
</evidence>
<keyword evidence="10" id="KW-1185">Reference proteome</keyword>
<keyword evidence="4 7" id="KW-0812">Transmembrane</keyword>
<dbReference type="EMBL" id="JAUSWN010000001">
    <property type="protein sequence ID" value="MDQ0478565.1"/>
    <property type="molecule type" value="Genomic_DNA"/>
</dbReference>
<proteinExistence type="inferred from homology"/>